<name>A0A0G4FS54_9ALVE</name>
<feature type="compositionally biased region" description="Basic and acidic residues" evidence="1">
    <location>
        <begin position="56"/>
        <end position="69"/>
    </location>
</feature>
<dbReference type="AlphaFoldDB" id="A0A0G4FS54"/>
<sequence>MSTRVSNGEIAELSRSLIKMPQTAPKRGMPKRLISGEGYTDEQIEEIQRNFKKTCGEKETGGNEIEKLVQNEGEESESEESLWGKEEETFQNLVAAAERGRRFRRWELMGLTRAQWRDVATVRQVDNLHKKLEGKMVHG</sequence>
<protein>
    <submittedName>
        <fullName evidence="2">Uncharacterized protein</fullName>
    </submittedName>
</protein>
<gene>
    <name evidence="2" type="ORF">Cvel_18327</name>
</gene>
<evidence type="ECO:0000313" key="2">
    <source>
        <dbReference type="EMBL" id="CEM16960.1"/>
    </source>
</evidence>
<organism evidence="2">
    <name type="scientific">Chromera velia CCMP2878</name>
    <dbReference type="NCBI Taxonomy" id="1169474"/>
    <lineage>
        <taxon>Eukaryota</taxon>
        <taxon>Sar</taxon>
        <taxon>Alveolata</taxon>
        <taxon>Colpodellida</taxon>
        <taxon>Chromeraceae</taxon>
        <taxon>Chromera</taxon>
    </lineage>
</organism>
<feature type="region of interest" description="Disordered" evidence="1">
    <location>
        <begin position="1"/>
        <end position="40"/>
    </location>
</feature>
<proteinExistence type="predicted"/>
<accession>A0A0G4FS54</accession>
<dbReference type="EMBL" id="CDMZ01000565">
    <property type="protein sequence ID" value="CEM16960.1"/>
    <property type="molecule type" value="Genomic_DNA"/>
</dbReference>
<dbReference type="VEuPathDB" id="CryptoDB:Cvel_18327"/>
<reference evidence="2" key="1">
    <citation type="submission" date="2014-11" db="EMBL/GenBank/DDBJ databases">
        <authorList>
            <person name="Otto D Thomas"/>
            <person name="Naeem Raeece"/>
        </authorList>
    </citation>
    <scope>NUCLEOTIDE SEQUENCE</scope>
</reference>
<evidence type="ECO:0000256" key="1">
    <source>
        <dbReference type="SAM" id="MobiDB-lite"/>
    </source>
</evidence>
<feature type="region of interest" description="Disordered" evidence="1">
    <location>
        <begin position="56"/>
        <end position="86"/>
    </location>
</feature>